<dbReference type="Pfam" id="PF01569">
    <property type="entry name" value="PAP2"/>
    <property type="match status" value="1"/>
</dbReference>
<protein>
    <submittedName>
        <fullName evidence="9">Bifunctional DedA family/phosphatase PAP2 family protein</fullName>
    </submittedName>
</protein>
<feature type="transmembrane region" description="Helical" evidence="7">
    <location>
        <begin position="297"/>
        <end position="313"/>
    </location>
</feature>
<dbReference type="InterPro" id="IPR032818">
    <property type="entry name" value="DedA-like"/>
</dbReference>
<keyword evidence="6 7" id="KW-0472">Membrane</keyword>
<evidence type="ECO:0000256" key="2">
    <source>
        <dbReference type="ARBA" id="ARBA00010792"/>
    </source>
</evidence>
<comment type="similarity">
    <text evidence="2">Belongs to the DedA family.</text>
</comment>
<dbReference type="PANTHER" id="PTHR30353">
    <property type="entry name" value="INNER MEMBRANE PROTEIN DEDA-RELATED"/>
    <property type="match status" value="1"/>
</dbReference>
<dbReference type="Pfam" id="PF09335">
    <property type="entry name" value="VTT_dom"/>
    <property type="match status" value="1"/>
</dbReference>
<evidence type="ECO:0000256" key="7">
    <source>
        <dbReference type="SAM" id="Phobius"/>
    </source>
</evidence>
<feature type="transmembrane region" description="Helical" evidence="7">
    <location>
        <begin position="390"/>
        <end position="409"/>
    </location>
</feature>
<name>A0ABU1G2C2_9GAMM</name>
<feature type="transmembrane region" description="Helical" evidence="7">
    <location>
        <begin position="361"/>
        <end position="378"/>
    </location>
</feature>
<evidence type="ECO:0000256" key="5">
    <source>
        <dbReference type="ARBA" id="ARBA00022989"/>
    </source>
</evidence>
<dbReference type="Gene3D" id="1.20.144.10">
    <property type="entry name" value="Phosphatidic acid phosphatase type 2/haloperoxidase"/>
    <property type="match status" value="1"/>
</dbReference>
<feature type="transmembrane region" description="Helical" evidence="7">
    <location>
        <begin position="239"/>
        <end position="260"/>
    </location>
</feature>
<keyword evidence="4 7" id="KW-0812">Transmembrane</keyword>
<reference evidence="9 10" key="1">
    <citation type="submission" date="2023-04" db="EMBL/GenBank/DDBJ databases">
        <title>A long-awaited taxogenomic arrangement of the family Halomonadaceae.</title>
        <authorList>
            <person name="De La Haba R."/>
            <person name="Chuvochina M."/>
            <person name="Wittouck S."/>
            <person name="Arahal D.R."/>
            <person name="Sanchez-Porro C."/>
            <person name="Hugenholtz P."/>
            <person name="Ventosa A."/>
        </authorList>
    </citation>
    <scope>NUCLEOTIDE SEQUENCE [LARGE SCALE GENOMIC DNA]</scope>
    <source>
        <strain evidence="9 10">DSM 23530</strain>
    </source>
</reference>
<sequence>MHPADLLQQLTPSPTLLLMLITAIALAESLALVGLLVPGVVLITAAASMAGHQQLGLVAVTGAAFLGAVAGDGLSYWLGRAQRERITGWWPLSRYPEWLARGARFFRRHGPLSVLLGRFVGPVRPVVPLIAGMLQMPPRAFAWANLASAALWAPAYVLPGYLLGRTWERLPGLPEALRPWLAALGALVVALALAFSWLRHQTHHDGLVYRGLARLLRGHPRGRLLWRRLTQSPDREPPLGTWLLLLGALAGLSAWTLLVLHHDGPLPMDRRLHAALEALAVPGLTGLSRGLADIGDLYGVLVLTLPWGLWWLTRGRADALGHLAGGLLGVAALNALGKAVIGRARPAAPPHLADSLSYPSAHTATAVVLFGLAAALVARELPLRRRFWAYWGAIALVLPMALSRLVLGVHWLSDLVGGALLGLVVCALVQLSWQRRSRETLRPCPWPMLCAASVGLVAARIAWLGPA</sequence>
<evidence type="ECO:0000256" key="1">
    <source>
        <dbReference type="ARBA" id="ARBA00004651"/>
    </source>
</evidence>
<dbReference type="InterPro" id="IPR032816">
    <property type="entry name" value="VTT_dom"/>
</dbReference>
<evidence type="ECO:0000313" key="10">
    <source>
        <dbReference type="Proteomes" id="UP001264519"/>
    </source>
</evidence>
<evidence type="ECO:0000313" key="9">
    <source>
        <dbReference type="EMBL" id="MDR5867082.1"/>
    </source>
</evidence>
<gene>
    <name evidence="9" type="ORF">QC818_09810</name>
</gene>
<feature type="transmembrane region" description="Helical" evidence="7">
    <location>
        <begin position="176"/>
        <end position="198"/>
    </location>
</feature>
<feature type="transmembrane region" description="Helical" evidence="7">
    <location>
        <begin position="16"/>
        <end position="43"/>
    </location>
</feature>
<dbReference type="SMART" id="SM00014">
    <property type="entry name" value="acidPPc"/>
    <property type="match status" value="1"/>
</dbReference>
<dbReference type="CDD" id="cd03392">
    <property type="entry name" value="PAP2_like_2"/>
    <property type="match status" value="1"/>
</dbReference>
<comment type="caution">
    <text evidence="9">The sequence shown here is derived from an EMBL/GenBank/DDBJ whole genome shotgun (WGS) entry which is preliminary data.</text>
</comment>
<feature type="domain" description="Phosphatidic acid phosphatase type 2/haloperoxidase" evidence="8">
    <location>
        <begin position="319"/>
        <end position="430"/>
    </location>
</feature>
<accession>A0ABU1G2C2</accession>
<evidence type="ECO:0000256" key="4">
    <source>
        <dbReference type="ARBA" id="ARBA00022692"/>
    </source>
</evidence>
<dbReference type="InterPro" id="IPR000326">
    <property type="entry name" value="PAP2/HPO"/>
</dbReference>
<organism evidence="9 10">
    <name type="scientific">Halomonas koreensis</name>
    <dbReference type="NCBI Taxonomy" id="245385"/>
    <lineage>
        <taxon>Bacteria</taxon>
        <taxon>Pseudomonadati</taxon>
        <taxon>Pseudomonadota</taxon>
        <taxon>Gammaproteobacteria</taxon>
        <taxon>Oceanospirillales</taxon>
        <taxon>Halomonadaceae</taxon>
        <taxon>Halomonas</taxon>
    </lineage>
</organism>
<keyword evidence="10" id="KW-1185">Reference proteome</keyword>
<feature type="transmembrane region" description="Helical" evidence="7">
    <location>
        <begin position="320"/>
        <end position="341"/>
    </location>
</feature>
<proteinExistence type="inferred from homology"/>
<feature type="transmembrane region" description="Helical" evidence="7">
    <location>
        <begin position="142"/>
        <end position="164"/>
    </location>
</feature>
<dbReference type="InterPro" id="IPR036938">
    <property type="entry name" value="PAP2/HPO_sf"/>
</dbReference>
<keyword evidence="5 7" id="KW-1133">Transmembrane helix</keyword>
<feature type="transmembrane region" description="Helical" evidence="7">
    <location>
        <begin position="415"/>
        <end position="433"/>
    </location>
</feature>
<comment type="subcellular location">
    <subcellularLocation>
        <location evidence="1">Cell membrane</location>
        <topology evidence="1">Multi-pass membrane protein</topology>
    </subcellularLocation>
</comment>
<evidence type="ECO:0000256" key="3">
    <source>
        <dbReference type="ARBA" id="ARBA00022475"/>
    </source>
</evidence>
<dbReference type="RefSeq" id="WP_309652676.1">
    <property type="nucleotide sequence ID" value="NZ_JARWAK010000007.1"/>
</dbReference>
<dbReference type="Proteomes" id="UP001264519">
    <property type="component" value="Unassembled WGS sequence"/>
</dbReference>
<dbReference type="PANTHER" id="PTHR30353:SF15">
    <property type="entry name" value="INNER MEMBRANE PROTEIN YABI"/>
    <property type="match status" value="1"/>
</dbReference>
<evidence type="ECO:0000259" key="8">
    <source>
        <dbReference type="SMART" id="SM00014"/>
    </source>
</evidence>
<evidence type="ECO:0000256" key="6">
    <source>
        <dbReference type="ARBA" id="ARBA00023136"/>
    </source>
</evidence>
<feature type="transmembrane region" description="Helical" evidence="7">
    <location>
        <begin position="445"/>
        <end position="463"/>
    </location>
</feature>
<feature type="transmembrane region" description="Helical" evidence="7">
    <location>
        <begin position="55"/>
        <end position="78"/>
    </location>
</feature>
<dbReference type="EMBL" id="JARWAK010000007">
    <property type="protein sequence ID" value="MDR5867082.1"/>
    <property type="molecule type" value="Genomic_DNA"/>
</dbReference>
<keyword evidence="3" id="KW-1003">Cell membrane</keyword>
<dbReference type="SUPFAM" id="SSF48317">
    <property type="entry name" value="Acid phosphatase/Vanadium-dependent haloperoxidase"/>
    <property type="match status" value="1"/>
</dbReference>